<proteinExistence type="predicted"/>
<gene>
    <name evidence="1" type="ORF">CUN60_00405</name>
</gene>
<dbReference type="Proteomes" id="UP000236655">
    <property type="component" value="Chromosome"/>
</dbReference>
<dbReference type="KEGG" id="nba:CUN60_00405"/>
<sequence length="105" mass="12580">MRNKIKNDTIVIMDEQHTLPKKAGNGILRYFLTVDNTGKLLRYSLAYINYQPYSLDNGRVIGYDNDHSYHHRHCMGVVEPVKFSSYEQILDQFEQEWRDYHERLK</sequence>
<evidence type="ECO:0000313" key="2">
    <source>
        <dbReference type="Proteomes" id="UP000236655"/>
    </source>
</evidence>
<name>A0A2I7N302_9NEIS</name>
<reference evidence="2" key="1">
    <citation type="submission" date="2017-11" db="EMBL/GenBank/DDBJ databases">
        <authorList>
            <person name="Chan K.G."/>
            <person name="Lee L.S."/>
        </authorList>
    </citation>
    <scope>NUCLEOTIDE SEQUENCE [LARGE SCALE GENOMIC DNA]</scope>
    <source>
        <strain evidence="2">DSM 100970</strain>
    </source>
</reference>
<dbReference type="RefSeq" id="WP_102950120.1">
    <property type="nucleotide sequence ID" value="NZ_CP024847.1"/>
</dbReference>
<evidence type="ECO:0000313" key="1">
    <source>
        <dbReference type="EMBL" id="AUR50820.1"/>
    </source>
</evidence>
<organism evidence="1 2">
    <name type="scientific">Aquella oligotrophica</name>
    <dbReference type="NCBI Taxonomy" id="2067065"/>
    <lineage>
        <taxon>Bacteria</taxon>
        <taxon>Pseudomonadati</taxon>
        <taxon>Pseudomonadota</taxon>
        <taxon>Betaproteobacteria</taxon>
        <taxon>Neisseriales</taxon>
        <taxon>Neisseriaceae</taxon>
        <taxon>Aquella</taxon>
    </lineage>
</organism>
<dbReference type="OrthoDB" id="5421332at2"/>
<dbReference type="EMBL" id="CP024847">
    <property type="protein sequence ID" value="AUR50820.1"/>
    <property type="molecule type" value="Genomic_DNA"/>
</dbReference>
<dbReference type="InterPro" id="IPR045397">
    <property type="entry name" value="TumE-like"/>
</dbReference>
<accession>A0A2I7N302</accession>
<dbReference type="AlphaFoldDB" id="A0A2I7N302"/>
<protein>
    <submittedName>
        <fullName evidence="1">Transcriptional regulator</fullName>
    </submittedName>
</protein>
<dbReference type="Pfam" id="PF20126">
    <property type="entry name" value="TumE"/>
    <property type="match status" value="1"/>
</dbReference>
<keyword evidence="2" id="KW-1185">Reference proteome</keyword>